<dbReference type="AlphaFoldDB" id="A0A6N6RDY4"/>
<dbReference type="Pfam" id="PF15889">
    <property type="entry name" value="DUF4738"/>
    <property type="match status" value="1"/>
</dbReference>
<accession>A0A6N6RDY4</accession>
<dbReference type="Proteomes" id="UP000468650">
    <property type="component" value="Unassembled WGS sequence"/>
</dbReference>
<evidence type="ECO:0000313" key="2">
    <source>
        <dbReference type="Proteomes" id="UP000468650"/>
    </source>
</evidence>
<proteinExistence type="predicted"/>
<dbReference type="OrthoDB" id="1430893at2"/>
<comment type="caution">
    <text evidence="1">The sequence shown here is derived from an EMBL/GenBank/DDBJ whole genome shotgun (WGS) entry which is preliminary data.</text>
</comment>
<organism evidence="1 2">
    <name type="scientific">Phaeocystidibacter luteus</name>
    <dbReference type="NCBI Taxonomy" id="911197"/>
    <lineage>
        <taxon>Bacteria</taxon>
        <taxon>Pseudomonadati</taxon>
        <taxon>Bacteroidota</taxon>
        <taxon>Flavobacteriia</taxon>
        <taxon>Flavobacteriales</taxon>
        <taxon>Phaeocystidibacteraceae</taxon>
        <taxon>Phaeocystidibacter</taxon>
    </lineage>
</organism>
<reference evidence="1 2" key="1">
    <citation type="submission" date="2019-09" db="EMBL/GenBank/DDBJ databases">
        <title>Genomes of family Cryomorphaceae.</title>
        <authorList>
            <person name="Bowman J.P."/>
        </authorList>
    </citation>
    <scope>NUCLEOTIDE SEQUENCE [LARGE SCALE GENOMIC DNA]</scope>
    <source>
        <strain evidence="1 2">LMG 25704</strain>
    </source>
</reference>
<keyword evidence="2" id="KW-1185">Reference proteome</keyword>
<dbReference type="InterPro" id="IPR031762">
    <property type="entry name" value="DUF4738"/>
</dbReference>
<dbReference type="RefSeq" id="WP_151668151.1">
    <property type="nucleotide sequence ID" value="NZ_WBVO01000011.1"/>
</dbReference>
<sequence>MKELLIGLLITVSSIACTSTSEKNNADAEGNAAVVTTELDTTVIYWETDIDTVKADSSIRVGNEYYDLNIATYSLNDSSISWVNDLNRDLIYKDVYHNRATTISLSGKNDTIIAAVLDKSEFEDLLDSEFYNRCYLKNIEYDFVRSNRIYFKVTLIVPDTDWQMDGMMAIFYKTSKKGEVDSWLDKKP</sequence>
<name>A0A6N6RDY4_9FLAO</name>
<protein>
    <submittedName>
        <fullName evidence="1">DUF4738 domain-containing protein</fullName>
    </submittedName>
</protein>
<dbReference type="EMBL" id="WBVO01000011">
    <property type="protein sequence ID" value="KAB2807344.1"/>
    <property type="molecule type" value="Genomic_DNA"/>
</dbReference>
<gene>
    <name evidence="1" type="ORF">F8C67_12255</name>
</gene>
<dbReference type="Gene3D" id="2.40.128.510">
    <property type="entry name" value="Protein of unknown function DUF4738"/>
    <property type="match status" value="1"/>
</dbReference>
<dbReference type="PROSITE" id="PS51257">
    <property type="entry name" value="PROKAR_LIPOPROTEIN"/>
    <property type="match status" value="1"/>
</dbReference>
<evidence type="ECO:0000313" key="1">
    <source>
        <dbReference type="EMBL" id="KAB2807344.1"/>
    </source>
</evidence>